<evidence type="ECO:0000256" key="2">
    <source>
        <dbReference type="SAM" id="MobiDB-lite"/>
    </source>
</evidence>
<keyword evidence="4" id="KW-1185">Reference proteome</keyword>
<keyword evidence="1" id="KW-0175">Coiled coil</keyword>
<evidence type="ECO:0000313" key="3">
    <source>
        <dbReference type="EMBL" id="KOO25976.1"/>
    </source>
</evidence>
<comment type="caution">
    <text evidence="3">The sequence shown here is derived from an EMBL/GenBank/DDBJ whole genome shotgun (WGS) entry which is preliminary data.</text>
</comment>
<protein>
    <submittedName>
        <fullName evidence="3">Uncharacterized protein</fullName>
    </submittedName>
</protein>
<evidence type="ECO:0000256" key="1">
    <source>
        <dbReference type="SAM" id="Coils"/>
    </source>
</evidence>
<gene>
    <name evidence="3" type="ORF">Ctob_009888</name>
</gene>
<proteinExistence type="predicted"/>
<evidence type="ECO:0000313" key="4">
    <source>
        <dbReference type="Proteomes" id="UP000037460"/>
    </source>
</evidence>
<organism evidence="3 4">
    <name type="scientific">Chrysochromulina tobinii</name>
    <dbReference type="NCBI Taxonomy" id="1460289"/>
    <lineage>
        <taxon>Eukaryota</taxon>
        <taxon>Haptista</taxon>
        <taxon>Haptophyta</taxon>
        <taxon>Prymnesiophyceae</taxon>
        <taxon>Prymnesiales</taxon>
        <taxon>Chrysochromulinaceae</taxon>
        <taxon>Chrysochromulina</taxon>
    </lineage>
</organism>
<reference evidence="4" key="1">
    <citation type="journal article" date="2015" name="PLoS Genet.">
        <title>Genome Sequence and Transcriptome Analyses of Chrysochromulina tobin: Metabolic Tools for Enhanced Algal Fitness in the Prominent Order Prymnesiales (Haptophyceae).</title>
        <authorList>
            <person name="Hovde B.T."/>
            <person name="Deodato C.R."/>
            <person name="Hunsperger H.M."/>
            <person name="Ryken S.A."/>
            <person name="Yost W."/>
            <person name="Jha R.K."/>
            <person name="Patterson J."/>
            <person name="Monnat R.J. Jr."/>
            <person name="Barlow S.B."/>
            <person name="Starkenburg S.R."/>
            <person name="Cattolico R.A."/>
        </authorList>
    </citation>
    <scope>NUCLEOTIDE SEQUENCE</scope>
    <source>
        <strain evidence="4">CCMP291</strain>
    </source>
</reference>
<dbReference type="AlphaFoldDB" id="A0A0M0JHB2"/>
<accession>A0A0M0JHB2</accession>
<feature type="coiled-coil region" evidence="1">
    <location>
        <begin position="108"/>
        <end position="156"/>
    </location>
</feature>
<dbReference type="Proteomes" id="UP000037460">
    <property type="component" value="Unassembled WGS sequence"/>
</dbReference>
<feature type="region of interest" description="Disordered" evidence="2">
    <location>
        <begin position="172"/>
        <end position="192"/>
    </location>
</feature>
<dbReference type="EMBL" id="JWZX01002905">
    <property type="protein sequence ID" value="KOO25976.1"/>
    <property type="molecule type" value="Genomic_DNA"/>
</dbReference>
<sequence>MAITQFKSRMHAKLGQQSRVASFHVWRRAGLSRHGWRLWKCARGLAHTFRAERTRQGIKGAVLLWKDHARRVTSHCAKLALREVDELRYDLEDTSGKLALEAALAGKVPALANQRDDLQSRLDEAQSLSIAARREAADLREELGRIRRALEHERARSAGLEAQLQTKTELLDAESQRGSEVQQKLIETIKDP</sequence>
<name>A0A0M0JHB2_9EUKA</name>